<evidence type="ECO:0000313" key="1">
    <source>
        <dbReference type="EMBL" id="CAP21559.1"/>
    </source>
</evidence>
<dbReference type="HOGENOM" id="CLU_2560346_0_0_1"/>
<protein>
    <submittedName>
        <fullName evidence="1">Protein CBG00019</fullName>
    </submittedName>
</protein>
<dbReference type="RefSeq" id="XP_002642642.1">
    <property type="nucleotide sequence ID" value="XM_002642596.1"/>
</dbReference>
<reference evidence="1 2" key="1">
    <citation type="journal article" date="2003" name="PLoS Biol.">
        <title>The genome sequence of Caenorhabditis briggsae: a platform for comparative genomics.</title>
        <authorList>
            <person name="Stein L.D."/>
            <person name="Bao Z."/>
            <person name="Blasiar D."/>
            <person name="Blumenthal T."/>
            <person name="Brent M.R."/>
            <person name="Chen N."/>
            <person name="Chinwalla A."/>
            <person name="Clarke L."/>
            <person name="Clee C."/>
            <person name="Coghlan A."/>
            <person name="Coulson A."/>
            <person name="D'Eustachio P."/>
            <person name="Fitch D.H."/>
            <person name="Fulton L.A."/>
            <person name="Fulton R.E."/>
            <person name="Griffiths-Jones S."/>
            <person name="Harris T.W."/>
            <person name="Hillier L.W."/>
            <person name="Kamath R."/>
            <person name="Kuwabara P.E."/>
            <person name="Mardis E.R."/>
            <person name="Marra M.A."/>
            <person name="Miner T.L."/>
            <person name="Minx P."/>
            <person name="Mullikin J.C."/>
            <person name="Plumb R.W."/>
            <person name="Rogers J."/>
            <person name="Schein J.E."/>
            <person name="Sohrmann M."/>
            <person name="Spieth J."/>
            <person name="Stajich J.E."/>
            <person name="Wei C."/>
            <person name="Willey D."/>
            <person name="Wilson R.K."/>
            <person name="Durbin R."/>
            <person name="Waterston R.H."/>
        </authorList>
    </citation>
    <scope>NUCLEOTIDE SEQUENCE [LARGE SCALE GENOMIC DNA]</scope>
    <source>
        <strain evidence="1 2">AF16</strain>
    </source>
</reference>
<dbReference type="KEGG" id="cbr:CBG_00019"/>
<dbReference type="CTD" id="8584636"/>
<dbReference type="AlphaFoldDB" id="A8WM55"/>
<dbReference type="InParanoid" id="A8WM55"/>
<reference evidence="1 2" key="2">
    <citation type="journal article" date="2011" name="PLoS Genet.">
        <title>Caenorhabditis briggsae recombinant inbred line genotypes reveal inter-strain incompatibility and the evolution of recombination.</title>
        <authorList>
            <person name="Ross J.A."/>
            <person name="Koboldt D.C."/>
            <person name="Staisch J.E."/>
            <person name="Chamberlin H.M."/>
            <person name="Gupta B.P."/>
            <person name="Miller R.D."/>
            <person name="Baird S.E."/>
            <person name="Haag E.S."/>
        </authorList>
    </citation>
    <scope>NUCLEOTIDE SEQUENCE [LARGE SCALE GENOMIC DNA]</scope>
    <source>
        <strain evidence="1 2">AF16</strain>
    </source>
</reference>
<dbReference type="GeneID" id="8584636"/>
<keyword evidence="2" id="KW-1185">Reference proteome</keyword>
<dbReference type="Proteomes" id="UP000008549">
    <property type="component" value="Unassembled WGS sequence"/>
</dbReference>
<dbReference type="STRING" id="6238.A8WM55"/>
<sequence length="82" mass="9353">MKSQQNLEKYEISLNNPKDFIAIGLRDIPYRMGPPIPGPSSGWVTLQGSFEVTRKDGVTASICVYYRYSMEFVFIMRTGLNK</sequence>
<dbReference type="EMBL" id="HE601477">
    <property type="protein sequence ID" value="CAP21559.1"/>
    <property type="molecule type" value="Genomic_DNA"/>
</dbReference>
<name>A8WM55_CAEBR</name>
<accession>A8WM55</accession>
<evidence type="ECO:0000313" key="2">
    <source>
        <dbReference type="Proteomes" id="UP000008549"/>
    </source>
</evidence>
<proteinExistence type="predicted"/>
<gene>
    <name evidence="1" type="ORF">CBG00019</name>
    <name evidence="1" type="ORF">CBG_00019</name>
</gene>
<organism evidence="1 2">
    <name type="scientific">Caenorhabditis briggsae</name>
    <dbReference type="NCBI Taxonomy" id="6238"/>
    <lineage>
        <taxon>Eukaryota</taxon>
        <taxon>Metazoa</taxon>
        <taxon>Ecdysozoa</taxon>
        <taxon>Nematoda</taxon>
        <taxon>Chromadorea</taxon>
        <taxon>Rhabditida</taxon>
        <taxon>Rhabditina</taxon>
        <taxon>Rhabditomorpha</taxon>
        <taxon>Rhabditoidea</taxon>
        <taxon>Rhabditidae</taxon>
        <taxon>Peloderinae</taxon>
        <taxon>Caenorhabditis</taxon>
    </lineage>
</organism>